<keyword evidence="1" id="KW-0472">Membrane</keyword>
<proteinExistence type="predicted"/>
<dbReference type="EMBL" id="VYKL01000023">
    <property type="protein sequence ID" value="KAA9022297.1"/>
    <property type="molecule type" value="Genomic_DNA"/>
</dbReference>
<feature type="transmembrane region" description="Helical" evidence="1">
    <location>
        <begin position="69"/>
        <end position="89"/>
    </location>
</feature>
<evidence type="ECO:0000313" key="3">
    <source>
        <dbReference type="EMBL" id="KAA9022297.1"/>
    </source>
</evidence>
<sequence>MIPLFFTIKEVLYVFCTNCGNNVDEQDKFCSSCGKEIKGRDPFKPSSTKEETINRIKNAGDKSLIQSIYIIYAIVLLVAYFIVLAMFVPTYEDNVATWLLVISTFLIDGWVLHKLKKQNIQEVFILIACTSFVSTLFFAVSTGEDAGNGLFFAMLSTFINMGIAYGSLLAIRKLEKVVKESSKKTT</sequence>
<dbReference type="OrthoDB" id="1822804at2"/>
<evidence type="ECO:0000313" key="4">
    <source>
        <dbReference type="Proteomes" id="UP000326671"/>
    </source>
</evidence>
<keyword evidence="1" id="KW-1133">Transmembrane helix</keyword>
<keyword evidence="1" id="KW-0812">Transmembrane</keyword>
<dbReference type="AlphaFoldDB" id="A0A5J5HNR9"/>
<feature type="domain" description="Zinc-ribbon" evidence="2">
    <location>
        <begin position="15"/>
        <end position="36"/>
    </location>
</feature>
<feature type="transmembrane region" description="Helical" evidence="1">
    <location>
        <begin position="95"/>
        <end position="112"/>
    </location>
</feature>
<feature type="transmembrane region" description="Helical" evidence="1">
    <location>
        <begin position="124"/>
        <end position="143"/>
    </location>
</feature>
<dbReference type="InterPro" id="IPR026870">
    <property type="entry name" value="Zinc_ribbon_dom"/>
</dbReference>
<dbReference type="Proteomes" id="UP000326671">
    <property type="component" value="Unassembled WGS sequence"/>
</dbReference>
<comment type="caution">
    <text evidence="3">The sequence shown here is derived from an EMBL/GenBank/DDBJ whole genome shotgun (WGS) entry which is preliminary data.</text>
</comment>
<evidence type="ECO:0000256" key="1">
    <source>
        <dbReference type="SAM" id="Phobius"/>
    </source>
</evidence>
<organism evidence="3 4">
    <name type="scientific">Niallia endozanthoxylica</name>
    <dbReference type="NCBI Taxonomy" id="2036016"/>
    <lineage>
        <taxon>Bacteria</taxon>
        <taxon>Bacillati</taxon>
        <taxon>Bacillota</taxon>
        <taxon>Bacilli</taxon>
        <taxon>Bacillales</taxon>
        <taxon>Bacillaceae</taxon>
        <taxon>Niallia</taxon>
    </lineage>
</organism>
<gene>
    <name evidence="3" type="ORF">F4V44_15635</name>
</gene>
<name>A0A5J5HNR9_9BACI</name>
<keyword evidence="4" id="KW-1185">Reference proteome</keyword>
<dbReference type="Pfam" id="PF13240">
    <property type="entry name" value="Zn_Ribbon_1"/>
    <property type="match status" value="1"/>
</dbReference>
<feature type="transmembrane region" description="Helical" evidence="1">
    <location>
        <begin position="149"/>
        <end position="171"/>
    </location>
</feature>
<evidence type="ECO:0000259" key="2">
    <source>
        <dbReference type="Pfam" id="PF13240"/>
    </source>
</evidence>
<reference evidence="3 4" key="1">
    <citation type="submission" date="2019-09" db="EMBL/GenBank/DDBJ databases">
        <title>Whole genome sequences of isolates from the Mars Exploration Rovers.</title>
        <authorList>
            <person name="Seuylemezian A."/>
            <person name="Vaishampayan P."/>
        </authorList>
    </citation>
    <scope>NUCLEOTIDE SEQUENCE [LARGE SCALE GENOMIC DNA]</scope>
    <source>
        <strain evidence="3 4">MER_TA_151</strain>
    </source>
</reference>
<accession>A0A5J5HNR9</accession>
<protein>
    <submittedName>
        <fullName evidence="3">Zinc-ribbon domain-containing protein</fullName>
    </submittedName>
</protein>